<protein>
    <submittedName>
        <fullName evidence="3">Glycosyl transferase</fullName>
    </submittedName>
</protein>
<gene>
    <name evidence="3" type="ORF">SL103_04410</name>
</gene>
<proteinExistence type="predicted"/>
<dbReference type="InterPro" id="IPR029044">
    <property type="entry name" value="Nucleotide-diphossugar_trans"/>
</dbReference>
<dbReference type="GO" id="GO:0016740">
    <property type="term" value="F:transferase activity"/>
    <property type="evidence" value="ECO:0007669"/>
    <property type="project" value="UniProtKB-KW"/>
</dbReference>
<sequence>MPISPQPANPAHGGPAGPAPAVSVIIPVHNTRPYLPRSLGSVFAQTLDQRRIEVIAVDDGSTDGSAAWLTAQALHHPNLTVITQPASGGAGRPRNVGLSLATGDYVFFLDSDDHLGPEALDRLTRMAQTHHSDVVHGRIVGVDGRAAPVDLRTTRARVTPFDSPVYWTLAAYKLFRRAFLEQHRLRFVEGRLLAEDLPFGIAALLRADTVSVLADYDCYYLHGRPDDSNASRQELDWCEYLHYIGTVLATVEAEVPPGPDRDALMVRHFHGEILMPFAAPYLSRPPDGRRAMAAAARPLVERYLTDRVQAALPPRLRLRAHCLRAALDDALTAVVRADTEATPPEPPYAADGRLYARYPGFRDPHHALPDACYDLTDRVAPRQRLTGRQWAGGVLHLRGTATLPGLHGTTAEVLLHGPAGRYRIPARHDGERWRAAVDPATAADGAPLPAGLWGLKIALTAHGAPAPDADPADTAVHREAWLVPEPDGPGEPAAVPAGPRPRLVGRGPDGPAVAALLPAGPHHHLHLDLDPDGRRHPLGTDLRGTVTTTRTGRATLTAHLTLPGCPTDAGLRLTLRAGDRTLVARRTTVEPAAADRYTLRCSLHGVPPGTWQVALRLTAGPLRHDLPVRTADDRTPLTVTVPRPSRRLRLR</sequence>
<evidence type="ECO:0000259" key="1">
    <source>
        <dbReference type="Pfam" id="PF00535"/>
    </source>
</evidence>
<dbReference type="RefSeq" id="WP_069567463.1">
    <property type="nucleotide sequence ID" value="NZ_CP017157.1"/>
</dbReference>
<reference evidence="3 4" key="1">
    <citation type="submission" date="2016-09" db="EMBL/GenBank/DDBJ databases">
        <title>Complete genome sequencing of Streptomyces lydicus 103 and metabolic pathways analysis of antibiotic biosynthesis.</title>
        <authorList>
            <person name="Jia N."/>
            <person name="Ding M.-Z."/>
            <person name="Gao F."/>
            <person name="Yuan Y.-J."/>
        </authorList>
    </citation>
    <scope>NUCLEOTIDE SEQUENCE [LARGE SCALE GENOMIC DNA]</scope>
    <source>
        <strain evidence="3 4">103</strain>
    </source>
</reference>
<feature type="domain" description="Glycosyltransferase 2-like" evidence="1">
    <location>
        <begin position="23"/>
        <end position="152"/>
    </location>
</feature>
<dbReference type="CDD" id="cd00761">
    <property type="entry name" value="Glyco_tranf_GTA_type"/>
    <property type="match status" value="1"/>
</dbReference>
<keyword evidence="3" id="KW-0808">Transferase</keyword>
<dbReference type="KEGG" id="slc:SL103_04410"/>
<dbReference type="EMBL" id="CP017157">
    <property type="protein sequence ID" value="AOP45585.1"/>
    <property type="molecule type" value="Genomic_DNA"/>
</dbReference>
<dbReference type="PANTHER" id="PTHR43685:SF2">
    <property type="entry name" value="GLYCOSYLTRANSFERASE 2-LIKE DOMAIN-CONTAINING PROTEIN"/>
    <property type="match status" value="1"/>
</dbReference>
<feature type="domain" description="TarS/TarP linker" evidence="2">
    <location>
        <begin position="239"/>
        <end position="334"/>
    </location>
</feature>
<name>A0A1D7VFP9_9ACTN</name>
<dbReference type="Pfam" id="PF00535">
    <property type="entry name" value="Glycos_transf_2"/>
    <property type="match status" value="1"/>
</dbReference>
<accession>A0A1D7VFP9</accession>
<dbReference type="Proteomes" id="UP000094094">
    <property type="component" value="Chromosome"/>
</dbReference>
<dbReference type="InterPro" id="IPR054028">
    <property type="entry name" value="TarS/TarP_linker"/>
</dbReference>
<dbReference type="AlphaFoldDB" id="A0A1D7VFP9"/>
<evidence type="ECO:0000313" key="3">
    <source>
        <dbReference type="EMBL" id="AOP45585.1"/>
    </source>
</evidence>
<dbReference type="Gene3D" id="3.90.550.10">
    <property type="entry name" value="Spore Coat Polysaccharide Biosynthesis Protein SpsA, Chain A"/>
    <property type="match status" value="1"/>
</dbReference>
<dbReference type="Pfam" id="PF22181">
    <property type="entry name" value="TarS_linker"/>
    <property type="match status" value="1"/>
</dbReference>
<dbReference type="OrthoDB" id="2676521at2"/>
<organism evidence="3 4">
    <name type="scientific">Streptomyces lydicus</name>
    <dbReference type="NCBI Taxonomy" id="47763"/>
    <lineage>
        <taxon>Bacteria</taxon>
        <taxon>Bacillati</taxon>
        <taxon>Actinomycetota</taxon>
        <taxon>Actinomycetes</taxon>
        <taxon>Kitasatosporales</taxon>
        <taxon>Streptomycetaceae</taxon>
        <taxon>Streptomyces</taxon>
    </lineage>
</organism>
<dbReference type="InterPro" id="IPR050834">
    <property type="entry name" value="Glycosyltransf_2"/>
</dbReference>
<keyword evidence="4" id="KW-1185">Reference proteome</keyword>
<dbReference type="PANTHER" id="PTHR43685">
    <property type="entry name" value="GLYCOSYLTRANSFERASE"/>
    <property type="match status" value="1"/>
</dbReference>
<dbReference type="InterPro" id="IPR001173">
    <property type="entry name" value="Glyco_trans_2-like"/>
</dbReference>
<evidence type="ECO:0000259" key="2">
    <source>
        <dbReference type="Pfam" id="PF22181"/>
    </source>
</evidence>
<dbReference type="SUPFAM" id="SSF53448">
    <property type="entry name" value="Nucleotide-diphospho-sugar transferases"/>
    <property type="match status" value="1"/>
</dbReference>
<evidence type="ECO:0000313" key="4">
    <source>
        <dbReference type="Proteomes" id="UP000094094"/>
    </source>
</evidence>